<keyword evidence="1" id="KW-1133">Transmembrane helix</keyword>
<dbReference type="EMBL" id="CADCTQ010000158">
    <property type="protein sequence ID" value="CAA9245912.1"/>
    <property type="molecule type" value="Genomic_DNA"/>
</dbReference>
<keyword evidence="1" id="KW-0472">Membrane</keyword>
<protein>
    <submittedName>
        <fullName evidence="2">Uncharacterized protein</fullName>
    </submittedName>
</protein>
<sequence>MPAKASSMGVSERKYSPRSAQLPATTMFCSVWVMFTVKFLTGSKQNNW</sequence>
<keyword evidence="1" id="KW-0812">Transmembrane</keyword>
<proteinExistence type="predicted"/>
<evidence type="ECO:0000256" key="1">
    <source>
        <dbReference type="SAM" id="Phobius"/>
    </source>
</evidence>
<gene>
    <name evidence="2" type="ORF">AVDCRST_MAG56-1720</name>
</gene>
<reference evidence="2" key="1">
    <citation type="submission" date="2020-02" db="EMBL/GenBank/DDBJ databases">
        <authorList>
            <person name="Meier V. D."/>
        </authorList>
    </citation>
    <scope>NUCLEOTIDE SEQUENCE</scope>
    <source>
        <strain evidence="2">AVDCRST_MAG56</strain>
    </source>
</reference>
<feature type="transmembrane region" description="Helical" evidence="1">
    <location>
        <begin position="20"/>
        <end position="40"/>
    </location>
</feature>
<accession>A0A6J4IBY6</accession>
<organism evidence="2">
    <name type="scientific">uncultured Cytophagales bacterium</name>
    <dbReference type="NCBI Taxonomy" id="158755"/>
    <lineage>
        <taxon>Bacteria</taxon>
        <taxon>Pseudomonadati</taxon>
        <taxon>Bacteroidota</taxon>
        <taxon>Sphingobacteriia</taxon>
        <taxon>Sphingobacteriales</taxon>
        <taxon>environmental samples</taxon>
    </lineage>
</organism>
<evidence type="ECO:0000313" key="2">
    <source>
        <dbReference type="EMBL" id="CAA9245912.1"/>
    </source>
</evidence>
<dbReference type="AlphaFoldDB" id="A0A6J4IBY6"/>
<name>A0A6J4IBY6_9SPHI</name>